<reference evidence="1" key="1">
    <citation type="submission" date="2021-06" db="EMBL/GenBank/DDBJ databases">
        <authorList>
            <person name="Kallberg Y."/>
            <person name="Tangrot J."/>
            <person name="Rosling A."/>
        </authorList>
    </citation>
    <scope>NUCLEOTIDE SEQUENCE</scope>
    <source>
        <strain evidence="1">MT106</strain>
    </source>
</reference>
<feature type="non-terminal residue" evidence="1">
    <location>
        <position position="184"/>
    </location>
</feature>
<evidence type="ECO:0000313" key="2">
    <source>
        <dbReference type="Proteomes" id="UP000789831"/>
    </source>
</evidence>
<comment type="caution">
    <text evidence="1">The sequence shown here is derived from an EMBL/GenBank/DDBJ whole genome shotgun (WGS) entry which is preliminary data.</text>
</comment>
<feature type="non-terminal residue" evidence="1">
    <location>
        <position position="1"/>
    </location>
</feature>
<name>A0A9N9FPH4_9GLOM</name>
<proteinExistence type="predicted"/>
<dbReference type="Proteomes" id="UP000789831">
    <property type="component" value="Unassembled WGS sequence"/>
</dbReference>
<sequence>MTSKFFNTFAGNDKFYFHARPQELLKIDENFSVIGICHKRSQVWGKGKNYDYAKDLENELVNRLKKKEFKESLENNNLDNKLVKHLLRGVFEEVEKNAVFEEEETNYHKEIITGVNCYHSNTYFQHNICDIFCEKAGKGEYKIAFYILGRDGETKNFTDCDQNIYFKSFSSEEIILILSSNISL</sequence>
<dbReference type="AlphaFoldDB" id="A0A9N9FPH4"/>
<evidence type="ECO:0000313" key="1">
    <source>
        <dbReference type="EMBL" id="CAG8548544.1"/>
    </source>
</evidence>
<gene>
    <name evidence="1" type="ORF">AGERDE_LOCUS6545</name>
</gene>
<organism evidence="1 2">
    <name type="scientific">Ambispora gerdemannii</name>
    <dbReference type="NCBI Taxonomy" id="144530"/>
    <lineage>
        <taxon>Eukaryota</taxon>
        <taxon>Fungi</taxon>
        <taxon>Fungi incertae sedis</taxon>
        <taxon>Mucoromycota</taxon>
        <taxon>Glomeromycotina</taxon>
        <taxon>Glomeromycetes</taxon>
        <taxon>Archaeosporales</taxon>
        <taxon>Ambisporaceae</taxon>
        <taxon>Ambispora</taxon>
    </lineage>
</organism>
<protein>
    <submittedName>
        <fullName evidence="1">11624_t:CDS:1</fullName>
    </submittedName>
</protein>
<keyword evidence="2" id="KW-1185">Reference proteome</keyword>
<accession>A0A9N9FPH4</accession>
<dbReference type="EMBL" id="CAJVPL010001036">
    <property type="protein sequence ID" value="CAG8548544.1"/>
    <property type="molecule type" value="Genomic_DNA"/>
</dbReference>